<evidence type="ECO:0000313" key="3">
    <source>
        <dbReference type="Proteomes" id="UP000838756"/>
    </source>
</evidence>
<accession>A0A8S4QHK4</accession>
<organism evidence="2 3">
    <name type="scientific">Pararge aegeria aegeria</name>
    <dbReference type="NCBI Taxonomy" id="348720"/>
    <lineage>
        <taxon>Eukaryota</taxon>
        <taxon>Metazoa</taxon>
        <taxon>Ecdysozoa</taxon>
        <taxon>Arthropoda</taxon>
        <taxon>Hexapoda</taxon>
        <taxon>Insecta</taxon>
        <taxon>Pterygota</taxon>
        <taxon>Neoptera</taxon>
        <taxon>Endopterygota</taxon>
        <taxon>Lepidoptera</taxon>
        <taxon>Glossata</taxon>
        <taxon>Ditrysia</taxon>
        <taxon>Papilionoidea</taxon>
        <taxon>Nymphalidae</taxon>
        <taxon>Satyrinae</taxon>
        <taxon>Satyrini</taxon>
        <taxon>Parargina</taxon>
        <taxon>Pararge</taxon>
    </lineage>
</organism>
<feature type="compositionally biased region" description="Basic and acidic residues" evidence="1">
    <location>
        <begin position="80"/>
        <end position="91"/>
    </location>
</feature>
<comment type="caution">
    <text evidence="2">The sequence shown here is derived from an EMBL/GenBank/DDBJ whole genome shotgun (WGS) entry which is preliminary data.</text>
</comment>
<feature type="compositionally biased region" description="Low complexity" evidence="1">
    <location>
        <begin position="94"/>
        <end position="116"/>
    </location>
</feature>
<protein>
    <submittedName>
        <fullName evidence="2">Jg18231 protein</fullName>
    </submittedName>
</protein>
<feature type="compositionally biased region" description="Low complexity" evidence="1">
    <location>
        <begin position="1"/>
        <end position="11"/>
    </location>
</feature>
<proteinExistence type="predicted"/>
<feature type="non-terminal residue" evidence="2">
    <location>
        <position position="1"/>
    </location>
</feature>
<sequence>QHRNAEYAAYRAAERQSPTQYNSKPKPVASPRPSLKLAANPKGSITLGTPVETRYEPQRIPSDPKTGSITAGTPVHGPHHLPEKRNLEYRRRSPGGAYYAGAGSQPRPQSPSSFQN</sequence>
<dbReference type="AlphaFoldDB" id="A0A8S4QHK4"/>
<dbReference type="OrthoDB" id="10258692at2759"/>
<evidence type="ECO:0000313" key="2">
    <source>
        <dbReference type="EMBL" id="CAH2211038.1"/>
    </source>
</evidence>
<keyword evidence="3" id="KW-1185">Reference proteome</keyword>
<feature type="region of interest" description="Disordered" evidence="1">
    <location>
        <begin position="1"/>
        <end position="116"/>
    </location>
</feature>
<evidence type="ECO:0000256" key="1">
    <source>
        <dbReference type="SAM" id="MobiDB-lite"/>
    </source>
</evidence>
<name>A0A8S4QHK4_9NEOP</name>
<feature type="non-terminal residue" evidence="2">
    <location>
        <position position="116"/>
    </location>
</feature>
<dbReference type="EMBL" id="CAKXAJ010008991">
    <property type="protein sequence ID" value="CAH2211038.1"/>
    <property type="molecule type" value="Genomic_DNA"/>
</dbReference>
<gene>
    <name evidence="2" type="primary">jg18231</name>
    <name evidence="2" type="ORF">PAEG_LOCUS2884</name>
</gene>
<reference evidence="2" key="1">
    <citation type="submission" date="2022-03" db="EMBL/GenBank/DDBJ databases">
        <authorList>
            <person name="Lindestad O."/>
        </authorList>
    </citation>
    <scope>NUCLEOTIDE SEQUENCE</scope>
</reference>
<dbReference type="Proteomes" id="UP000838756">
    <property type="component" value="Unassembled WGS sequence"/>
</dbReference>